<dbReference type="AlphaFoldDB" id="A0A1Y2DFS3"/>
<dbReference type="RefSeq" id="XP_040711104.1">
    <property type="nucleotide sequence ID" value="XM_040861187.1"/>
</dbReference>
<reference evidence="1 2" key="1">
    <citation type="submission" date="2016-07" db="EMBL/GenBank/DDBJ databases">
        <title>Pervasive Adenine N6-methylation of Active Genes in Fungi.</title>
        <authorList>
            <consortium name="DOE Joint Genome Institute"/>
            <person name="Mondo S.J."/>
            <person name="Dannebaum R.O."/>
            <person name="Kuo R.C."/>
            <person name="Labutti K."/>
            <person name="Haridas S."/>
            <person name="Kuo A."/>
            <person name="Salamov A."/>
            <person name="Ahrendt S.R."/>
            <person name="Lipzen A."/>
            <person name="Sullivan W."/>
            <person name="Andreopoulos W.B."/>
            <person name="Clum A."/>
            <person name="Lindquist E."/>
            <person name="Daum C."/>
            <person name="Ramamoorthy G.K."/>
            <person name="Gryganskyi A."/>
            <person name="Culley D."/>
            <person name="Magnuson J.K."/>
            <person name="James T.Y."/>
            <person name="O'Malley M.A."/>
            <person name="Stajich J.E."/>
            <person name="Spatafora J.W."/>
            <person name="Visel A."/>
            <person name="Grigoriev I.V."/>
        </authorList>
    </citation>
    <scope>NUCLEOTIDE SEQUENCE [LARGE SCALE GENOMIC DNA]</scope>
    <source>
        <strain evidence="1 2">CBS 129021</strain>
    </source>
</reference>
<organism evidence="1 2">
    <name type="scientific">Pseudomassariella vexata</name>
    <dbReference type="NCBI Taxonomy" id="1141098"/>
    <lineage>
        <taxon>Eukaryota</taxon>
        <taxon>Fungi</taxon>
        <taxon>Dikarya</taxon>
        <taxon>Ascomycota</taxon>
        <taxon>Pezizomycotina</taxon>
        <taxon>Sordariomycetes</taxon>
        <taxon>Xylariomycetidae</taxon>
        <taxon>Amphisphaeriales</taxon>
        <taxon>Pseudomassariaceae</taxon>
        <taxon>Pseudomassariella</taxon>
    </lineage>
</organism>
<evidence type="ECO:0000313" key="2">
    <source>
        <dbReference type="Proteomes" id="UP000193689"/>
    </source>
</evidence>
<accession>A0A1Y2DFS3</accession>
<proteinExistence type="predicted"/>
<sequence length="174" mass="19420">MGPPSSCPDRTLHRALNSRASCQHLVRGERARPHHDLNTGKRARRFSAFSSLGLCWLILGKTPTTRGRIWQRQHQKPRSELAAWTNVSDQIGGVLNVLARSHCAQLPSAEQGKDSFTVQVEVLRIYIGFRHQIDTKRATHSKPTGQYEPEKGDLADRCGAGKLYIGRMQRGVAS</sequence>
<comment type="caution">
    <text evidence="1">The sequence shown here is derived from an EMBL/GenBank/DDBJ whole genome shotgun (WGS) entry which is preliminary data.</text>
</comment>
<protein>
    <submittedName>
        <fullName evidence="1">Uncharacterized protein</fullName>
    </submittedName>
</protein>
<keyword evidence="2" id="KW-1185">Reference proteome</keyword>
<dbReference type="Proteomes" id="UP000193689">
    <property type="component" value="Unassembled WGS sequence"/>
</dbReference>
<dbReference type="GeneID" id="63777399"/>
<dbReference type="EMBL" id="MCFJ01000017">
    <property type="protein sequence ID" value="ORY58069.1"/>
    <property type="molecule type" value="Genomic_DNA"/>
</dbReference>
<dbReference type="InParanoid" id="A0A1Y2DFS3"/>
<evidence type="ECO:0000313" key="1">
    <source>
        <dbReference type="EMBL" id="ORY58069.1"/>
    </source>
</evidence>
<name>A0A1Y2DFS3_9PEZI</name>
<gene>
    <name evidence="1" type="ORF">BCR38DRAFT_447910</name>
</gene>